<dbReference type="InterPro" id="IPR050259">
    <property type="entry name" value="SDR"/>
</dbReference>
<accession>A0AAQ3LD61</accession>
<dbReference type="Proteomes" id="UP001304300">
    <property type="component" value="Chromosome"/>
</dbReference>
<evidence type="ECO:0000313" key="3">
    <source>
        <dbReference type="Proteomes" id="UP001304300"/>
    </source>
</evidence>
<keyword evidence="3" id="KW-1185">Reference proteome</keyword>
<dbReference type="KEGG" id="puo:RZN69_10975"/>
<dbReference type="Pfam" id="PF13561">
    <property type="entry name" value="adh_short_C2"/>
    <property type="match status" value="1"/>
</dbReference>
<dbReference type="AlphaFoldDB" id="A0AAQ3LD61"/>
<evidence type="ECO:0000313" key="2">
    <source>
        <dbReference type="EMBL" id="WOO43611.1"/>
    </source>
</evidence>
<proteinExistence type="inferred from homology"/>
<gene>
    <name evidence="2" type="ORF">RZN69_10975</name>
</gene>
<dbReference type="EMBL" id="CP136920">
    <property type="protein sequence ID" value="WOO43611.1"/>
    <property type="molecule type" value="Genomic_DNA"/>
</dbReference>
<dbReference type="RefSeq" id="WP_317836175.1">
    <property type="nucleotide sequence ID" value="NZ_CP136920.1"/>
</dbReference>
<dbReference type="SUPFAM" id="SSF51735">
    <property type="entry name" value="NAD(P)-binding Rossmann-fold domains"/>
    <property type="match status" value="1"/>
</dbReference>
<sequence length="253" mass="27209">MQKLFNLSGRSALVTGSTRGIGRAIAHTLAQAGANVAIHGTSSEQLADTVATEIRSYDVKCTTILKDLGDEDAPQCLFDATTDAFGNMDILVSNASIQIPKPWLKGSREDFHQQINANLRCAYELIQLVVPAMQKRQWGRILTVGSVQEAKPHPDMLVYAATKSAQTSMVRNLAKQLAPHGITVNNLAPGVIGTERSLSRLDDENYKQLVLSKIPTARIGKPEDCAGTALLLCSNAASYLTGQNIYVDGGMSL</sequence>
<comment type="similarity">
    <text evidence="1">Belongs to the short-chain dehydrogenases/reductases (SDR) family.</text>
</comment>
<organism evidence="2 3">
    <name type="scientific">Rubellicoccus peritrichatus</name>
    <dbReference type="NCBI Taxonomy" id="3080537"/>
    <lineage>
        <taxon>Bacteria</taxon>
        <taxon>Pseudomonadati</taxon>
        <taxon>Verrucomicrobiota</taxon>
        <taxon>Opitutia</taxon>
        <taxon>Puniceicoccales</taxon>
        <taxon>Cerasicoccaceae</taxon>
        <taxon>Rubellicoccus</taxon>
    </lineage>
</organism>
<dbReference type="FunFam" id="3.40.50.720:FF:000084">
    <property type="entry name" value="Short-chain dehydrogenase reductase"/>
    <property type="match status" value="1"/>
</dbReference>
<dbReference type="PANTHER" id="PTHR42879:SF6">
    <property type="entry name" value="NADPH-DEPENDENT REDUCTASE BACG"/>
    <property type="match status" value="1"/>
</dbReference>
<protein>
    <submittedName>
        <fullName evidence="2">SDR family oxidoreductase</fullName>
    </submittedName>
</protein>
<reference evidence="2 3" key="1">
    <citation type="submission" date="2023-10" db="EMBL/GenBank/DDBJ databases">
        <title>Rubellicoccus peritrichatus gen. nov., sp. nov., isolated from an algae of coral reef tank.</title>
        <authorList>
            <person name="Luo J."/>
        </authorList>
    </citation>
    <scope>NUCLEOTIDE SEQUENCE [LARGE SCALE GENOMIC DNA]</scope>
    <source>
        <strain evidence="2 3">CR14</strain>
    </source>
</reference>
<evidence type="ECO:0000256" key="1">
    <source>
        <dbReference type="ARBA" id="ARBA00006484"/>
    </source>
</evidence>
<dbReference type="PANTHER" id="PTHR42879">
    <property type="entry name" value="3-OXOACYL-(ACYL-CARRIER-PROTEIN) REDUCTASE"/>
    <property type="match status" value="1"/>
</dbReference>
<dbReference type="PRINTS" id="PR00081">
    <property type="entry name" value="GDHRDH"/>
</dbReference>
<dbReference type="InterPro" id="IPR036291">
    <property type="entry name" value="NAD(P)-bd_dom_sf"/>
</dbReference>
<dbReference type="Gene3D" id="3.40.50.720">
    <property type="entry name" value="NAD(P)-binding Rossmann-like Domain"/>
    <property type="match status" value="1"/>
</dbReference>
<dbReference type="InterPro" id="IPR002347">
    <property type="entry name" value="SDR_fam"/>
</dbReference>
<name>A0AAQ3LD61_9BACT</name>
<dbReference type="PRINTS" id="PR00080">
    <property type="entry name" value="SDRFAMILY"/>
</dbReference>
<dbReference type="CDD" id="cd05233">
    <property type="entry name" value="SDR_c"/>
    <property type="match status" value="1"/>
</dbReference>